<evidence type="ECO:0000259" key="5">
    <source>
        <dbReference type="SMART" id="SM00406"/>
    </source>
</evidence>
<accession>A0A8K1FY72</accession>
<dbReference type="SMART" id="SM00406">
    <property type="entry name" value="IGv"/>
    <property type="match status" value="1"/>
</dbReference>
<dbReference type="Gene3D" id="2.60.40.10">
    <property type="entry name" value="Immunoglobulins"/>
    <property type="match status" value="1"/>
</dbReference>
<dbReference type="OrthoDB" id="8865476at2759"/>
<gene>
    <name evidence="6" type="ORF">HGM15179_019348</name>
</gene>
<keyword evidence="2" id="KW-1064">Adaptive immunity</keyword>
<evidence type="ECO:0000256" key="4">
    <source>
        <dbReference type="SAM" id="MobiDB-lite"/>
    </source>
</evidence>
<name>A0A8K1FY72_9PASS</name>
<feature type="region of interest" description="Disordered" evidence="4">
    <location>
        <begin position="201"/>
        <end position="232"/>
    </location>
</feature>
<keyword evidence="7" id="KW-1185">Reference proteome</keyword>
<evidence type="ECO:0000256" key="2">
    <source>
        <dbReference type="ARBA" id="ARBA00023130"/>
    </source>
</evidence>
<feature type="compositionally biased region" description="Low complexity" evidence="4">
    <location>
        <begin position="83"/>
        <end position="102"/>
    </location>
</feature>
<evidence type="ECO:0000256" key="3">
    <source>
        <dbReference type="ARBA" id="ARBA00043265"/>
    </source>
</evidence>
<keyword evidence="1" id="KW-0391">Immunity</keyword>
<dbReference type="InterPro" id="IPR013106">
    <property type="entry name" value="Ig_V-set"/>
</dbReference>
<dbReference type="EMBL" id="SWJQ01001638">
    <property type="protein sequence ID" value="TRZ07750.1"/>
    <property type="molecule type" value="Genomic_DNA"/>
</dbReference>
<evidence type="ECO:0000313" key="7">
    <source>
        <dbReference type="Proteomes" id="UP000796761"/>
    </source>
</evidence>
<feature type="compositionally biased region" description="Pro residues" evidence="4">
    <location>
        <begin position="132"/>
        <end position="169"/>
    </location>
</feature>
<dbReference type="Proteomes" id="UP000796761">
    <property type="component" value="Unassembled WGS sequence"/>
</dbReference>
<dbReference type="PRINTS" id="PR01217">
    <property type="entry name" value="PRICHEXTENSN"/>
</dbReference>
<evidence type="ECO:0000256" key="1">
    <source>
        <dbReference type="ARBA" id="ARBA00022859"/>
    </source>
</evidence>
<dbReference type="InterPro" id="IPR013783">
    <property type="entry name" value="Ig-like_fold"/>
</dbReference>
<feature type="domain" description="Immunoglobulin V-set" evidence="5">
    <location>
        <begin position="1"/>
        <end position="65"/>
    </location>
</feature>
<dbReference type="GO" id="GO:0019814">
    <property type="term" value="C:immunoglobulin complex"/>
    <property type="evidence" value="ECO:0007669"/>
    <property type="project" value="UniProtKB-KW"/>
</dbReference>
<dbReference type="GO" id="GO:0005576">
    <property type="term" value="C:extracellular region"/>
    <property type="evidence" value="ECO:0007669"/>
    <property type="project" value="UniProtKB-ARBA"/>
</dbReference>
<protein>
    <recommendedName>
        <fullName evidence="5">Immunoglobulin V-set domain-containing protein</fullName>
    </recommendedName>
</protein>
<feature type="region of interest" description="Disordered" evidence="4">
    <location>
        <begin position="128"/>
        <end position="185"/>
    </location>
</feature>
<dbReference type="GO" id="GO:0002250">
    <property type="term" value="P:adaptive immune response"/>
    <property type="evidence" value="ECO:0007669"/>
    <property type="project" value="UniProtKB-KW"/>
</dbReference>
<proteinExistence type="predicted"/>
<dbReference type="PANTHER" id="PTHR23266">
    <property type="entry name" value="IMMUNOGLOBULIN HEAVY CHAIN"/>
    <property type="match status" value="1"/>
</dbReference>
<keyword evidence="3" id="KW-1280">Immunoglobulin</keyword>
<sequence length="232" mass="24877">MLWIRQRPGQALEWITGINSNGGSTFYTPSFKGQVTISRDNGQSSVTLTMNNLKDEDSGSYFSAKRARTVGDAANSSDDTSAGPVPISVSPGVPTAQTLPPNLSPWPSSWPFAPDLPRLPQCWTAWAALAPNPNPGPQTPTLGPKPQPRFPNPNPEPQTPTLGPKPQPWDPNLNPGPQTPTLGPKFPLWALSHSWNWGLKSAPSAPNLGPLHKVLGNSGETRSRQLRFGANS</sequence>
<reference evidence="6" key="1">
    <citation type="submission" date="2019-04" db="EMBL/GenBank/DDBJ databases">
        <title>Genome assembly of Zosterops borbonicus 15179.</title>
        <authorList>
            <person name="Leroy T."/>
            <person name="Anselmetti Y."/>
            <person name="Tilak M.-K."/>
            <person name="Nabholz B."/>
        </authorList>
    </citation>
    <scope>NUCLEOTIDE SEQUENCE</scope>
    <source>
        <strain evidence="6">HGM_15179</strain>
        <tissue evidence="6">Muscle</tissue>
    </source>
</reference>
<feature type="region of interest" description="Disordered" evidence="4">
    <location>
        <begin position="71"/>
        <end position="102"/>
    </location>
</feature>
<dbReference type="SUPFAM" id="SSF48726">
    <property type="entry name" value="Immunoglobulin"/>
    <property type="match status" value="1"/>
</dbReference>
<dbReference type="InterPro" id="IPR036179">
    <property type="entry name" value="Ig-like_dom_sf"/>
</dbReference>
<comment type="caution">
    <text evidence="6">The sequence shown here is derived from an EMBL/GenBank/DDBJ whole genome shotgun (WGS) entry which is preliminary data.</text>
</comment>
<dbReference type="AlphaFoldDB" id="A0A8K1FY72"/>
<evidence type="ECO:0000313" key="6">
    <source>
        <dbReference type="EMBL" id="TRZ07750.1"/>
    </source>
</evidence>
<dbReference type="InterPro" id="IPR050199">
    <property type="entry name" value="IgHV"/>
</dbReference>
<organism evidence="6 7">
    <name type="scientific">Zosterops borbonicus</name>
    <dbReference type="NCBI Taxonomy" id="364589"/>
    <lineage>
        <taxon>Eukaryota</taxon>
        <taxon>Metazoa</taxon>
        <taxon>Chordata</taxon>
        <taxon>Craniata</taxon>
        <taxon>Vertebrata</taxon>
        <taxon>Euteleostomi</taxon>
        <taxon>Archelosauria</taxon>
        <taxon>Archosauria</taxon>
        <taxon>Dinosauria</taxon>
        <taxon>Saurischia</taxon>
        <taxon>Theropoda</taxon>
        <taxon>Coelurosauria</taxon>
        <taxon>Aves</taxon>
        <taxon>Neognathae</taxon>
        <taxon>Neoaves</taxon>
        <taxon>Telluraves</taxon>
        <taxon>Australaves</taxon>
        <taxon>Passeriformes</taxon>
        <taxon>Sylvioidea</taxon>
        <taxon>Zosteropidae</taxon>
        <taxon>Zosterops</taxon>
    </lineage>
</organism>